<dbReference type="RefSeq" id="WP_019278576.1">
    <property type="nucleotide sequence ID" value="NZ_LGVP01000046.1"/>
</dbReference>
<protein>
    <submittedName>
        <fullName evidence="2">Uncharacterized protein</fullName>
    </submittedName>
</protein>
<keyword evidence="1" id="KW-0732">Signal</keyword>
<dbReference type="AlphaFoldDB" id="A0A9Q1UWT5"/>
<name>A0A9Q1UWT5_CLOBO</name>
<feature type="chain" id="PRO_5040198292" evidence="1">
    <location>
        <begin position="23"/>
        <end position="280"/>
    </location>
</feature>
<accession>A0A9Q1UWT5</accession>
<comment type="caution">
    <text evidence="2">The sequence shown here is derived from an EMBL/GenBank/DDBJ whole genome shotgun (WGS) entry which is preliminary data.</text>
</comment>
<evidence type="ECO:0000313" key="2">
    <source>
        <dbReference type="EMBL" id="KOA82805.1"/>
    </source>
</evidence>
<reference evidence="2 3" key="1">
    <citation type="submission" date="2015-07" db="EMBL/GenBank/DDBJ databases">
        <title>Draft genome sequences of 17 French Clostridium botulinum group III.</title>
        <authorList>
            <person name="Woudstra C."/>
            <person name="Le Marechal C."/>
            <person name="Souillard R."/>
            <person name="Bayon-Auboyer M.-H."/>
            <person name="Dessouter D."/>
            <person name="Fach P."/>
        </authorList>
    </citation>
    <scope>NUCLEOTIDE SEQUENCE [LARGE SCALE GENOMIC DNA]</scope>
    <source>
        <strain evidence="2 3">12LNRI-CD</strain>
    </source>
</reference>
<proteinExistence type="predicted"/>
<evidence type="ECO:0000256" key="1">
    <source>
        <dbReference type="SAM" id="SignalP"/>
    </source>
</evidence>
<sequence length="280" mass="32629">MKKFLKHLLLSLLLFIPFMVSKATVSFAYVDDHIQNNTKDTAYELKENTLQDVLSQYNRRVFNCFLENSNDIGWFKTYLSNGDKTLTINIDVNSTIEVISEKDDKVVFTRKYGRSIAKQGEFKITENGVYYIKVKPNEEVNKIQNFTMLVGEPDYSRKYFTKNINEKLYINSNYTTSDTVNFDLSYEDTIPNEAIVLEVSLNGTETNRYDAYNKVRYIKSYNSQWINVPGVSYFDKNILNINAPVKLKTNWSFKHSASDVDGVYALQPSIRFTYLCRDKY</sequence>
<dbReference type="EMBL" id="LGVR01000096">
    <property type="protein sequence ID" value="KOA82805.1"/>
    <property type="molecule type" value="Genomic_DNA"/>
</dbReference>
<dbReference type="Proteomes" id="UP000037540">
    <property type="component" value="Unassembled WGS sequence"/>
</dbReference>
<evidence type="ECO:0000313" key="3">
    <source>
        <dbReference type="Proteomes" id="UP000037540"/>
    </source>
</evidence>
<organism evidence="2 3">
    <name type="scientific">Clostridium botulinum</name>
    <dbReference type="NCBI Taxonomy" id="1491"/>
    <lineage>
        <taxon>Bacteria</taxon>
        <taxon>Bacillati</taxon>
        <taxon>Bacillota</taxon>
        <taxon>Clostridia</taxon>
        <taxon>Eubacteriales</taxon>
        <taxon>Clostridiaceae</taxon>
        <taxon>Clostridium</taxon>
    </lineage>
</organism>
<feature type="signal peptide" evidence="1">
    <location>
        <begin position="1"/>
        <end position="22"/>
    </location>
</feature>
<gene>
    <name evidence="2" type="ORF">ADU74_13040</name>
</gene>